<evidence type="ECO:0000256" key="1">
    <source>
        <dbReference type="ARBA" id="ARBA00022448"/>
    </source>
</evidence>
<reference evidence="3" key="1">
    <citation type="submission" date="2023-03" db="EMBL/GenBank/DDBJ databases">
        <title>Mesosutterella sp. nov. isolated from porcine feces.</title>
        <authorList>
            <person name="Yu S."/>
        </authorList>
    </citation>
    <scope>NUCLEOTIDE SEQUENCE</scope>
    <source>
        <strain evidence="3">AGMB02718</strain>
    </source>
</reference>
<keyword evidence="1" id="KW-0813">Transport</keyword>
<feature type="transmembrane region" description="Helical" evidence="2">
    <location>
        <begin position="318"/>
        <end position="339"/>
    </location>
</feature>
<accession>A0ABT7IP30</accession>
<feature type="transmembrane region" description="Helical" evidence="2">
    <location>
        <begin position="166"/>
        <end position="187"/>
    </location>
</feature>
<dbReference type="RefSeq" id="WP_243377529.1">
    <property type="nucleotide sequence ID" value="NZ_JAKZJU020000001.1"/>
</dbReference>
<evidence type="ECO:0000313" key="3">
    <source>
        <dbReference type="EMBL" id="MDL2060140.1"/>
    </source>
</evidence>
<keyword evidence="2" id="KW-0472">Membrane</keyword>
<organism evidence="3 4">
    <name type="scientific">Mesosutterella faecium</name>
    <dbReference type="NCBI Taxonomy" id="2925194"/>
    <lineage>
        <taxon>Bacteria</taxon>
        <taxon>Pseudomonadati</taxon>
        <taxon>Pseudomonadota</taxon>
        <taxon>Betaproteobacteria</taxon>
        <taxon>Burkholderiales</taxon>
        <taxon>Sutterellaceae</taxon>
        <taxon>Mesosutterella</taxon>
    </lineage>
</organism>
<name>A0ABT7IP30_9BURK</name>
<evidence type="ECO:0000313" key="4">
    <source>
        <dbReference type="Proteomes" id="UP001165481"/>
    </source>
</evidence>
<feature type="transmembrane region" description="Helical" evidence="2">
    <location>
        <begin position="351"/>
        <end position="370"/>
    </location>
</feature>
<keyword evidence="2" id="KW-1133">Transmembrane helix</keyword>
<dbReference type="InterPro" id="IPR002528">
    <property type="entry name" value="MATE_fam"/>
</dbReference>
<dbReference type="PANTHER" id="PTHR43298:SF2">
    <property type="entry name" value="FMN_FAD EXPORTER YEEO-RELATED"/>
    <property type="match status" value="1"/>
</dbReference>
<dbReference type="NCBIfam" id="TIGR00797">
    <property type="entry name" value="matE"/>
    <property type="match status" value="1"/>
</dbReference>
<sequence>MPQNPSSPAPSLLRQIASLAGPIFVANLAIVLTGTLDTVMVGHLSAEQLAGVALGATVINWILVSFAGVIQGLSPIAGYLFGAKDYPKIGQSLVQGLWLGLPLSVLAVFLGSRTAFWLELAGMTGPAAGVARDYIHAALASIPAVIFARSFVAVNSAVSMPVITMGVMLASVALKIPLNLHFIYGGLGLPAMGGAGAGLASSVSCSFSLAAYALVWLLHPRFARMRAGARAGLRPAVLARLLRLGVPIGLSSFFEMSSYTLMAIFIARLGVEALSAHQIVANLVWLYYVLPLAVGVAGSVLVAQSLGEGKPARAREAAWLGVCFSLGCALVIAALTWSFRAEIAAFYTSDTAIRGVTVAFLAWVPLYHVMDSLQCSCSNILRGYQVTFLPMAVSSLLLCGVGLALGCVFSGVFPGTGFNAGAVAFWQGADAALVLAAAAMLALLRHFSRAALEKPAGAFGLKKP</sequence>
<dbReference type="PANTHER" id="PTHR43298">
    <property type="entry name" value="MULTIDRUG RESISTANCE PROTEIN NORM-RELATED"/>
    <property type="match status" value="1"/>
</dbReference>
<comment type="caution">
    <text evidence="3">The sequence shown here is derived from an EMBL/GenBank/DDBJ whole genome shotgun (WGS) entry which is preliminary data.</text>
</comment>
<evidence type="ECO:0000256" key="2">
    <source>
        <dbReference type="SAM" id="Phobius"/>
    </source>
</evidence>
<feature type="transmembrane region" description="Helical" evidence="2">
    <location>
        <begin position="52"/>
        <end position="81"/>
    </location>
</feature>
<feature type="transmembrane region" description="Helical" evidence="2">
    <location>
        <begin position="93"/>
        <end position="114"/>
    </location>
</feature>
<dbReference type="EMBL" id="JAKZJU020000001">
    <property type="protein sequence ID" value="MDL2060140.1"/>
    <property type="molecule type" value="Genomic_DNA"/>
</dbReference>
<dbReference type="InterPro" id="IPR050222">
    <property type="entry name" value="MATE_MdtK"/>
</dbReference>
<protein>
    <submittedName>
        <fullName evidence="3">MATE family efflux transporter</fullName>
    </submittedName>
</protein>
<keyword evidence="2" id="KW-0812">Transmembrane</keyword>
<feature type="transmembrane region" description="Helical" evidence="2">
    <location>
        <begin position="425"/>
        <end position="444"/>
    </location>
</feature>
<feature type="transmembrane region" description="Helical" evidence="2">
    <location>
        <begin position="12"/>
        <end position="32"/>
    </location>
</feature>
<feature type="transmembrane region" description="Helical" evidence="2">
    <location>
        <begin position="199"/>
        <end position="220"/>
    </location>
</feature>
<feature type="transmembrane region" description="Helical" evidence="2">
    <location>
        <begin position="134"/>
        <end position="154"/>
    </location>
</feature>
<dbReference type="Pfam" id="PF01554">
    <property type="entry name" value="MatE"/>
    <property type="match status" value="2"/>
</dbReference>
<feature type="transmembrane region" description="Helical" evidence="2">
    <location>
        <begin position="285"/>
        <end position="306"/>
    </location>
</feature>
<keyword evidence="4" id="KW-1185">Reference proteome</keyword>
<dbReference type="Proteomes" id="UP001165481">
    <property type="component" value="Unassembled WGS sequence"/>
</dbReference>
<gene>
    <name evidence="3" type="ORF">MUN46_009355</name>
</gene>
<feature type="transmembrane region" description="Helical" evidence="2">
    <location>
        <begin position="241"/>
        <end position="265"/>
    </location>
</feature>
<feature type="transmembrane region" description="Helical" evidence="2">
    <location>
        <begin position="391"/>
        <end position="413"/>
    </location>
</feature>
<proteinExistence type="predicted"/>